<evidence type="ECO:0000313" key="13">
    <source>
        <dbReference type="Proteomes" id="UP000538292"/>
    </source>
</evidence>
<gene>
    <name evidence="12" type="primary">asnB</name>
    <name evidence="12" type="ORF">H2C83_15135</name>
</gene>
<dbReference type="SUPFAM" id="SSF52402">
    <property type="entry name" value="Adenine nucleotide alpha hydrolases-like"/>
    <property type="match status" value="1"/>
</dbReference>
<evidence type="ECO:0000313" key="12">
    <source>
        <dbReference type="EMBL" id="MBA4603604.1"/>
    </source>
</evidence>
<dbReference type="Pfam" id="PF00733">
    <property type="entry name" value="Asn_synthase"/>
    <property type="match status" value="1"/>
</dbReference>
<organism evidence="12 13">
    <name type="scientific">Thermoactinomyces mirandus</name>
    <dbReference type="NCBI Taxonomy" id="2756294"/>
    <lineage>
        <taxon>Bacteria</taxon>
        <taxon>Bacillati</taxon>
        <taxon>Bacillota</taxon>
        <taxon>Bacilli</taxon>
        <taxon>Bacillales</taxon>
        <taxon>Thermoactinomycetaceae</taxon>
        <taxon>Thermoactinomyces</taxon>
    </lineage>
</organism>
<evidence type="ECO:0000256" key="3">
    <source>
        <dbReference type="ARBA" id="ARBA00012737"/>
    </source>
</evidence>
<dbReference type="Gene3D" id="3.40.50.620">
    <property type="entry name" value="HUPs"/>
    <property type="match status" value="1"/>
</dbReference>
<dbReference type="InterPro" id="IPR014729">
    <property type="entry name" value="Rossmann-like_a/b/a_fold"/>
</dbReference>
<evidence type="ECO:0000256" key="10">
    <source>
        <dbReference type="PIRSR" id="PIRSR001589-3"/>
    </source>
</evidence>
<keyword evidence="12" id="KW-0436">Ligase</keyword>
<dbReference type="InterPro" id="IPR006426">
    <property type="entry name" value="Asn_synth_AEB"/>
</dbReference>
<keyword evidence="13" id="KW-1185">Reference proteome</keyword>
<evidence type="ECO:0000256" key="5">
    <source>
        <dbReference type="ARBA" id="ARBA00022840"/>
    </source>
</evidence>
<name>A0A7W2AS25_9BACL</name>
<dbReference type="InterPro" id="IPR017932">
    <property type="entry name" value="GATase_2_dom"/>
</dbReference>
<feature type="binding site" evidence="9">
    <location>
        <position position="102"/>
    </location>
    <ligand>
        <name>L-glutamine</name>
        <dbReference type="ChEBI" id="CHEBI:58359"/>
    </ligand>
</feature>
<keyword evidence="7" id="KW-0315">Glutamine amidotransferase</keyword>
<dbReference type="PANTHER" id="PTHR43284:SF1">
    <property type="entry name" value="ASPARAGINE SYNTHETASE"/>
    <property type="match status" value="1"/>
</dbReference>
<evidence type="ECO:0000256" key="7">
    <source>
        <dbReference type="ARBA" id="ARBA00022962"/>
    </source>
</evidence>
<protein>
    <recommendedName>
        <fullName evidence="3">asparagine synthase (glutamine-hydrolyzing)</fullName>
        <ecNumber evidence="3">6.3.5.4</ecNumber>
    </recommendedName>
</protein>
<feature type="domain" description="Glutamine amidotransferase type-2" evidence="11">
    <location>
        <begin position="2"/>
        <end position="216"/>
    </location>
</feature>
<evidence type="ECO:0000256" key="4">
    <source>
        <dbReference type="ARBA" id="ARBA00022741"/>
    </source>
</evidence>
<dbReference type="PIRSF" id="PIRSF001589">
    <property type="entry name" value="Asn_synthetase_glu-h"/>
    <property type="match status" value="1"/>
</dbReference>
<dbReference type="GO" id="GO:0004066">
    <property type="term" value="F:asparagine synthase (glutamine-hydrolyzing) activity"/>
    <property type="evidence" value="ECO:0007669"/>
    <property type="project" value="UniProtKB-EC"/>
</dbReference>
<dbReference type="InterPro" id="IPR033738">
    <property type="entry name" value="AsnB_N"/>
</dbReference>
<comment type="similarity">
    <text evidence="2">Belongs to the asparagine synthetase family.</text>
</comment>
<dbReference type="GO" id="GO:0005524">
    <property type="term" value="F:ATP binding"/>
    <property type="evidence" value="ECO:0007669"/>
    <property type="project" value="UniProtKB-KW"/>
</dbReference>
<dbReference type="Gene3D" id="3.60.20.10">
    <property type="entry name" value="Glutamine Phosphoribosylpyrophosphate, subunit 1, domain 1"/>
    <property type="match status" value="1"/>
</dbReference>
<evidence type="ECO:0000256" key="1">
    <source>
        <dbReference type="ARBA" id="ARBA00005187"/>
    </source>
</evidence>
<dbReference type="PANTHER" id="PTHR43284">
    <property type="entry name" value="ASPARAGINE SYNTHETASE (GLUTAMINE-HYDROLYZING)"/>
    <property type="match status" value="1"/>
</dbReference>
<keyword evidence="6" id="KW-0061">Asparagine biosynthesis</keyword>
<dbReference type="GO" id="GO:0006529">
    <property type="term" value="P:asparagine biosynthetic process"/>
    <property type="evidence" value="ECO:0007669"/>
    <property type="project" value="UniProtKB-KW"/>
</dbReference>
<dbReference type="PROSITE" id="PS51278">
    <property type="entry name" value="GATASE_TYPE_2"/>
    <property type="match status" value="1"/>
</dbReference>
<comment type="caution">
    <text evidence="12">The sequence shown here is derived from an EMBL/GenBank/DDBJ whole genome shotgun (WGS) entry which is preliminary data.</text>
</comment>
<dbReference type="InterPro" id="IPR051786">
    <property type="entry name" value="ASN_synthetase/amidase"/>
</dbReference>
<dbReference type="EMBL" id="JACEOL010000062">
    <property type="protein sequence ID" value="MBA4603604.1"/>
    <property type="molecule type" value="Genomic_DNA"/>
</dbReference>
<dbReference type="CDD" id="cd00712">
    <property type="entry name" value="AsnB"/>
    <property type="match status" value="1"/>
</dbReference>
<dbReference type="Proteomes" id="UP000538292">
    <property type="component" value="Unassembled WGS sequence"/>
</dbReference>
<evidence type="ECO:0000256" key="9">
    <source>
        <dbReference type="PIRSR" id="PIRSR001589-2"/>
    </source>
</evidence>
<dbReference type="InterPro" id="IPR001962">
    <property type="entry name" value="Asn_synthase"/>
</dbReference>
<feature type="site" description="Important for beta-aspartyl-AMP intermediate formation" evidence="10">
    <location>
        <position position="378"/>
    </location>
</feature>
<dbReference type="CDD" id="cd01991">
    <property type="entry name" value="Asn_synthase_B_C"/>
    <property type="match status" value="1"/>
</dbReference>
<dbReference type="RefSeq" id="WP_181742077.1">
    <property type="nucleotide sequence ID" value="NZ_JACEOL010000062.1"/>
</dbReference>
<dbReference type="SUPFAM" id="SSF56235">
    <property type="entry name" value="N-terminal nucleophile aminohydrolases (Ntn hydrolases)"/>
    <property type="match status" value="1"/>
</dbReference>
<dbReference type="AlphaFoldDB" id="A0A7W2AS25"/>
<feature type="binding site" evidence="9">
    <location>
        <begin position="376"/>
        <end position="377"/>
    </location>
    <ligand>
        <name>ATP</name>
        <dbReference type="ChEBI" id="CHEBI:30616"/>
    </ligand>
</feature>
<reference evidence="12 13" key="1">
    <citation type="submission" date="2020-07" db="EMBL/GenBank/DDBJ databases">
        <title>Thermoactinomyces phylogeny.</title>
        <authorList>
            <person name="Dunlap C."/>
        </authorList>
    </citation>
    <scope>NUCLEOTIDE SEQUENCE [LARGE SCALE GENOMIC DNA]</scope>
    <source>
        <strain evidence="12 13">AMNI-1</strain>
    </source>
</reference>
<proteinExistence type="inferred from homology"/>
<accession>A0A7W2AS25</accession>
<comment type="catalytic activity">
    <reaction evidence="8">
        <text>L-aspartate + L-glutamine + ATP + H2O = L-asparagine + L-glutamate + AMP + diphosphate + H(+)</text>
        <dbReference type="Rhea" id="RHEA:12228"/>
        <dbReference type="ChEBI" id="CHEBI:15377"/>
        <dbReference type="ChEBI" id="CHEBI:15378"/>
        <dbReference type="ChEBI" id="CHEBI:29985"/>
        <dbReference type="ChEBI" id="CHEBI:29991"/>
        <dbReference type="ChEBI" id="CHEBI:30616"/>
        <dbReference type="ChEBI" id="CHEBI:33019"/>
        <dbReference type="ChEBI" id="CHEBI:58048"/>
        <dbReference type="ChEBI" id="CHEBI:58359"/>
        <dbReference type="ChEBI" id="CHEBI:456215"/>
        <dbReference type="EC" id="6.3.5.4"/>
    </reaction>
</comment>
<dbReference type="NCBIfam" id="TIGR01536">
    <property type="entry name" value="asn_synth_AEB"/>
    <property type="match status" value="1"/>
</dbReference>
<evidence type="ECO:0000256" key="2">
    <source>
        <dbReference type="ARBA" id="ARBA00005752"/>
    </source>
</evidence>
<evidence type="ECO:0000256" key="6">
    <source>
        <dbReference type="ARBA" id="ARBA00022888"/>
    </source>
</evidence>
<keyword evidence="6" id="KW-0028">Amino-acid biosynthesis</keyword>
<dbReference type="Pfam" id="PF13537">
    <property type="entry name" value="GATase_7"/>
    <property type="match status" value="1"/>
</dbReference>
<sequence length="607" mass="70599">MSGIAGWIDWERDLSEQKETLHKMTDTIKHRGPDAEGFWFSERAAIGHRRLIVIDPVRGVQPMVYRSGDRSTVLSYNGEIYNFKELRTELENLGHNFKTESDTEVLLHSYLEWGENCLQHLNGIFAFAIWDEHRQSLMLARDHIGVKPLFYMMHKSGVLFGSEIKAILAHPEVDPQVDLEGLAEIFGLGPVRTPGFGVFRGMEEVRAGHYVVFTKDRKRVEQYWKLESRPHEDDLETTSSKIREILEDTVKHQLISDMPVVSMLSGGLDSSGLSSIASRYFAEKKEQLHTYSIDFLGSDEHFHEDLLHSTRDEPFVKLVADYVKTNHHTVIVDHNDLTDHVFLPMKARDLPAIGELEASLYLLFREMKKDATVTLSGESADEVFSGYPWFHQEEFLYSGTFPWNDSIRYFPVVLNEEMRQTLKPEEHRNRRYQEAVSEVPRLEGESGIEAKQREMSYLFITRFLPFMLDRKDRMSMHAGFEARVPFCDYRLVEYLWNVPYSMLTVDNIEKGILRRALKGCLPEEVRTRKKSAYPSTTDPVYYENIRQLLRETVEDPQTPIAPLVDKQKINYISENLFNQAPFEVGKMMEYFLTVNKWIQDYNISIKL</sequence>
<evidence type="ECO:0000259" key="11">
    <source>
        <dbReference type="PROSITE" id="PS51278"/>
    </source>
</evidence>
<evidence type="ECO:0000256" key="8">
    <source>
        <dbReference type="ARBA" id="ARBA00048741"/>
    </source>
</evidence>
<dbReference type="InterPro" id="IPR029055">
    <property type="entry name" value="Ntn_hydrolases_N"/>
</dbReference>
<comment type="pathway">
    <text evidence="1">Amino-acid biosynthesis; L-asparagine biosynthesis; L-asparagine from L-aspartate (L-Gln route): step 1/1.</text>
</comment>
<keyword evidence="5 9" id="KW-0067">ATP-binding</keyword>
<feature type="binding site" evidence="9">
    <location>
        <position position="293"/>
    </location>
    <ligand>
        <name>ATP</name>
        <dbReference type="ChEBI" id="CHEBI:30616"/>
    </ligand>
</feature>
<keyword evidence="4 9" id="KW-0547">Nucleotide-binding</keyword>
<dbReference type="EC" id="6.3.5.4" evidence="3"/>